<evidence type="ECO:0000313" key="5">
    <source>
        <dbReference type="EMBL" id="GEQ23373.1"/>
    </source>
</evidence>
<dbReference type="PANTHER" id="PTHR13504">
    <property type="entry name" value="FIDO DOMAIN-CONTAINING PROTEIN DDB_G0283145"/>
    <property type="match status" value="1"/>
</dbReference>
<organism evidence="5 6">
    <name type="scientific">Clostridium butyricum</name>
    <dbReference type="NCBI Taxonomy" id="1492"/>
    <lineage>
        <taxon>Bacteria</taxon>
        <taxon>Bacillati</taxon>
        <taxon>Bacillota</taxon>
        <taxon>Clostridia</taxon>
        <taxon>Eubacteriales</taxon>
        <taxon>Clostridiaceae</taxon>
        <taxon>Clostridium</taxon>
    </lineage>
</organism>
<dbReference type="InterPro" id="IPR025758">
    <property type="entry name" value="Fic/DOC_N"/>
</dbReference>
<feature type="binding site" evidence="1">
    <location>
        <position position="200"/>
    </location>
    <ligand>
        <name>ATP</name>
        <dbReference type="ChEBI" id="CHEBI:30616"/>
    </ligand>
</feature>
<dbReference type="InterPro" id="IPR040198">
    <property type="entry name" value="Fido_containing"/>
</dbReference>
<evidence type="ECO:0000313" key="6">
    <source>
        <dbReference type="Proteomes" id="UP000321089"/>
    </source>
</evidence>
<reference evidence="5 6" key="1">
    <citation type="submission" date="2019-07" db="EMBL/GenBank/DDBJ databases">
        <title>Whole genome shotgun sequence of Clostridium butyricum NBRC 3858.</title>
        <authorList>
            <person name="Hosoyama A."/>
            <person name="Uohara A."/>
            <person name="Ohji S."/>
            <person name="Ichikawa N."/>
        </authorList>
    </citation>
    <scope>NUCLEOTIDE SEQUENCE [LARGE SCALE GENOMIC DNA]</scope>
    <source>
        <strain evidence="5 6">NBRC 3858</strain>
    </source>
</reference>
<dbReference type="InterPro" id="IPR036390">
    <property type="entry name" value="WH_DNA-bd_sf"/>
</dbReference>
<feature type="domain" description="Fido" evidence="4">
    <location>
        <begin position="111"/>
        <end position="283"/>
    </location>
</feature>
<dbReference type="SUPFAM" id="SSF140931">
    <property type="entry name" value="Fic-like"/>
    <property type="match status" value="1"/>
</dbReference>
<protein>
    <recommendedName>
        <fullName evidence="4">Fido domain-containing protein</fullName>
    </recommendedName>
</protein>
<dbReference type="Gene3D" id="1.10.3290.10">
    <property type="entry name" value="Fido-like domain"/>
    <property type="match status" value="1"/>
</dbReference>
<dbReference type="RefSeq" id="WP_146869350.1">
    <property type="nucleotide sequence ID" value="NZ_BKBC01000106.1"/>
</dbReference>
<feature type="binding site" evidence="1">
    <location>
        <begin position="205"/>
        <end position="211"/>
    </location>
    <ligand>
        <name>ATP</name>
        <dbReference type="ChEBI" id="CHEBI:30616"/>
    </ligand>
</feature>
<keyword evidence="1" id="KW-0067">ATP-binding</keyword>
<evidence type="ECO:0000256" key="1">
    <source>
        <dbReference type="PIRSR" id="PIRSR038925-1"/>
    </source>
</evidence>
<feature type="active site" evidence="2">
    <location>
        <position position="200"/>
    </location>
</feature>
<accession>A0A512TTC7</accession>
<dbReference type="PROSITE" id="PS51459">
    <property type="entry name" value="FIDO"/>
    <property type="match status" value="1"/>
</dbReference>
<evidence type="ECO:0000259" key="4">
    <source>
        <dbReference type="PROSITE" id="PS51459"/>
    </source>
</evidence>
<name>A0A512TTC7_CLOBU</name>
<dbReference type="InterPro" id="IPR036597">
    <property type="entry name" value="Fido-like_dom_sf"/>
</dbReference>
<dbReference type="Proteomes" id="UP000321089">
    <property type="component" value="Unassembled WGS sequence"/>
</dbReference>
<dbReference type="Pfam" id="PF13784">
    <property type="entry name" value="Fic_N"/>
    <property type="match status" value="1"/>
</dbReference>
<dbReference type="AlphaFoldDB" id="A0A512TTC7"/>
<keyword evidence="1" id="KW-0547">Nucleotide-binding</keyword>
<feature type="binding site" evidence="3">
    <location>
        <begin position="204"/>
        <end position="211"/>
    </location>
    <ligand>
        <name>ATP</name>
        <dbReference type="ChEBI" id="CHEBI:30616"/>
    </ligand>
</feature>
<dbReference type="Pfam" id="PF02661">
    <property type="entry name" value="Fic"/>
    <property type="match status" value="1"/>
</dbReference>
<dbReference type="InterPro" id="IPR026287">
    <property type="entry name" value="SoFic-like"/>
</dbReference>
<feature type="binding site" evidence="1">
    <location>
        <position position="66"/>
    </location>
    <ligand>
        <name>ATP</name>
        <dbReference type="ChEBI" id="CHEBI:30616"/>
    </ligand>
</feature>
<dbReference type="InterPro" id="IPR003812">
    <property type="entry name" value="Fido"/>
</dbReference>
<evidence type="ECO:0000256" key="2">
    <source>
        <dbReference type="PIRSR" id="PIRSR640198-1"/>
    </source>
</evidence>
<sequence length="382" mass="43834">MKKRPFVPNQLPVSELLDMKRLMFLLMNAGTKIAVYNEKLKSTKVSHTNLLELFALKEAVESTKIEGTQITMDEMLNYRAVEKKATNDILEVVNYMKALREGRSLLNRYPISSRLIKKLHQILMDGDAIGGSSVVAGEFRTIQNFLGPKGSTIENATYIPPEPQLVPEYISNLEKYINENEEDLPLIKVALLHSQFETIHPFTDGNGRTGRILVPLYLFSENVIDEPSFLVSESLEKDKYKYYALLNNTRVVLPDKEDCPEEYEEKKKEAKKSMTEWVEFFLNACITQADKNIKKIDAINDLYENTISKAKDITNTTTIIDVIDIIFMYPIFTTANIREHFDISASTLNNYLKKLCDNNIIYSDGSARNRKYFFYDLISIIS</sequence>
<proteinExistence type="predicted"/>
<dbReference type="GO" id="GO:0005524">
    <property type="term" value="F:ATP binding"/>
    <property type="evidence" value="ECO:0007669"/>
    <property type="project" value="UniProtKB-KW"/>
</dbReference>
<evidence type="ECO:0000256" key="3">
    <source>
        <dbReference type="PIRSR" id="PIRSR640198-2"/>
    </source>
</evidence>
<comment type="caution">
    <text evidence="5">The sequence shown here is derived from an EMBL/GenBank/DDBJ whole genome shotgun (WGS) entry which is preliminary data.</text>
</comment>
<feature type="binding site" evidence="1">
    <location>
        <position position="242"/>
    </location>
    <ligand>
        <name>ATP</name>
        <dbReference type="ChEBI" id="CHEBI:30616"/>
    </ligand>
</feature>
<dbReference type="PIRSF" id="PIRSF038925">
    <property type="entry name" value="AMP-prot_trans"/>
    <property type="match status" value="1"/>
</dbReference>
<gene>
    <name evidence="5" type="ORF">CBU02nite_38790</name>
</gene>
<dbReference type="SUPFAM" id="SSF46785">
    <property type="entry name" value="Winged helix' DNA-binding domain"/>
    <property type="match status" value="1"/>
</dbReference>
<dbReference type="EMBL" id="BKBC01000106">
    <property type="protein sequence ID" value="GEQ23373.1"/>
    <property type="molecule type" value="Genomic_DNA"/>
</dbReference>
<dbReference type="PANTHER" id="PTHR13504:SF38">
    <property type="entry name" value="FIDO DOMAIN-CONTAINING PROTEIN"/>
    <property type="match status" value="1"/>
</dbReference>